<name>A0ABT9JGS5_9RHOB</name>
<comment type="caution">
    <text evidence="3">The sequence shown here is derived from an EMBL/GenBank/DDBJ whole genome shotgun (WGS) entry which is preliminary data.</text>
</comment>
<dbReference type="EMBL" id="JAVAMQ010000014">
    <property type="protein sequence ID" value="MDP5308251.1"/>
    <property type="molecule type" value="Genomic_DNA"/>
</dbReference>
<keyword evidence="1" id="KW-0812">Transmembrane</keyword>
<evidence type="ECO:0000313" key="3">
    <source>
        <dbReference type="EMBL" id="MDP5308251.1"/>
    </source>
</evidence>
<dbReference type="RefSeq" id="WP_305964097.1">
    <property type="nucleotide sequence ID" value="NZ_JAVAMQ010000014.1"/>
</dbReference>
<keyword evidence="1" id="KW-0472">Membrane</keyword>
<feature type="transmembrane region" description="Helical" evidence="1">
    <location>
        <begin position="127"/>
        <end position="151"/>
    </location>
</feature>
<feature type="chain" id="PRO_5047257276" evidence="2">
    <location>
        <begin position="25"/>
        <end position="164"/>
    </location>
</feature>
<gene>
    <name evidence="3" type="ORF">Q5Y72_14265</name>
</gene>
<proteinExistence type="predicted"/>
<keyword evidence="1" id="KW-1133">Transmembrane helix</keyword>
<organism evidence="3 4">
    <name type="scientific">Paracoccus spongiarum</name>
    <dbReference type="NCBI Taxonomy" id="3064387"/>
    <lineage>
        <taxon>Bacteria</taxon>
        <taxon>Pseudomonadati</taxon>
        <taxon>Pseudomonadota</taxon>
        <taxon>Alphaproteobacteria</taxon>
        <taxon>Rhodobacterales</taxon>
        <taxon>Paracoccaceae</taxon>
        <taxon>Paracoccus</taxon>
    </lineage>
</organism>
<accession>A0ABT9JGS5</accession>
<protein>
    <submittedName>
        <fullName evidence="3">DUF2937 family protein</fullName>
    </submittedName>
</protein>
<dbReference type="Proteomes" id="UP001224997">
    <property type="component" value="Unassembled WGS sequence"/>
</dbReference>
<evidence type="ECO:0000313" key="4">
    <source>
        <dbReference type="Proteomes" id="UP001224997"/>
    </source>
</evidence>
<keyword evidence="4" id="KW-1185">Reference proteome</keyword>
<feature type="signal peptide" evidence="2">
    <location>
        <begin position="1"/>
        <end position="24"/>
    </location>
</feature>
<sequence>MTGALRLAAAACCAAALSQFPAFSDQYLQRLGGQIDALSAVADRFDASAAAAGMTREAALADLQGSAFRAAHQADMRLAFRRLERLRADHQMLRIATPMERILLPHRLRDPQTLAATWGDFAPALPVSVAGVVAALIGAVAGWLIAGVVLLPFRTRRRDRLGWR</sequence>
<evidence type="ECO:0000256" key="2">
    <source>
        <dbReference type="SAM" id="SignalP"/>
    </source>
</evidence>
<dbReference type="InterPro" id="IPR022584">
    <property type="entry name" value="DUF2937"/>
</dbReference>
<keyword evidence="2" id="KW-0732">Signal</keyword>
<reference evidence="3 4" key="1">
    <citation type="submission" date="2023-08" db="EMBL/GenBank/DDBJ databases">
        <authorList>
            <person name="Park J.-S."/>
        </authorList>
    </citation>
    <scope>NUCLEOTIDE SEQUENCE [LARGE SCALE GENOMIC DNA]</scope>
    <source>
        <strain evidence="3 4">2205BS29-5</strain>
    </source>
</reference>
<evidence type="ECO:0000256" key="1">
    <source>
        <dbReference type="SAM" id="Phobius"/>
    </source>
</evidence>
<dbReference type="Pfam" id="PF11157">
    <property type="entry name" value="DUF2937"/>
    <property type="match status" value="1"/>
</dbReference>